<dbReference type="PROSITE" id="PS51355">
    <property type="entry name" value="GLUTATHIONE_PEROXID_3"/>
    <property type="match status" value="1"/>
</dbReference>
<keyword evidence="2 5" id="KW-0575">Peroxidase</keyword>
<dbReference type="SUPFAM" id="SSF52833">
    <property type="entry name" value="Thioredoxin-like"/>
    <property type="match status" value="1"/>
</dbReference>
<dbReference type="InterPro" id="IPR036249">
    <property type="entry name" value="Thioredoxin-like_sf"/>
</dbReference>
<feature type="active site" evidence="4">
    <location>
        <position position="35"/>
    </location>
</feature>
<comment type="caution">
    <text evidence="6">The sequence shown here is derived from an EMBL/GenBank/DDBJ whole genome shotgun (WGS) entry which is preliminary data.</text>
</comment>
<dbReference type="PIRSF" id="PIRSF000303">
    <property type="entry name" value="Glutathion_perox"/>
    <property type="match status" value="1"/>
</dbReference>
<dbReference type="Proteomes" id="UP000266172">
    <property type="component" value="Unassembled WGS sequence"/>
</dbReference>
<sequence length="181" mass="20944">MGFYDYEAEDVRGNMRSMCEYEGKVVLVVNTATKCGFTPQYDELQSIYEQYGPQGFEILDFPCDQFEHQAPGTNEEIVAFCDANFGITFTHYGKIDVNGEHALPLYQYLKSQKGFAGFDEEHPLATIVESMLERTHPDYKETPDIKWNFTKFLIDRDGNVVERFEPTADMDVVREKIENYL</sequence>
<dbReference type="PANTHER" id="PTHR11592">
    <property type="entry name" value="GLUTATHIONE PEROXIDASE"/>
    <property type="match status" value="1"/>
</dbReference>
<evidence type="ECO:0000313" key="6">
    <source>
        <dbReference type="EMBL" id="RGS41082.1"/>
    </source>
</evidence>
<dbReference type="Gene3D" id="3.40.30.10">
    <property type="entry name" value="Glutaredoxin"/>
    <property type="match status" value="1"/>
</dbReference>
<evidence type="ECO:0000313" key="7">
    <source>
        <dbReference type="Proteomes" id="UP000266172"/>
    </source>
</evidence>
<dbReference type="CDD" id="cd00340">
    <property type="entry name" value="GSH_Peroxidase"/>
    <property type="match status" value="1"/>
</dbReference>
<dbReference type="PANTHER" id="PTHR11592:SF78">
    <property type="entry name" value="GLUTATHIONE PEROXIDASE"/>
    <property type="match status" value="1"/>
</dbReference>
<dbReference type="GO" id="GO:0034599">
    <property type="term" value="P:cellular response to oxidative stress"/>
    <property type="evidence" value="ECO:0007669"/>
    <property type="project" value="TreeGrafter"/>
</dbReference>
<dbReference type="AlphaFoldDB" id="A0A395VAC6"/>
<protein>
    <recommendedName>
        <fullName evidence="5">Glutathione peroxidase</fullName>
    </recommendedName>
</protein>
<dbReference type="GO" id="GO:0004601">
    <property type="term" value="F:peroxidase activity"/>
    <property type="evidence" value="ECO:0007669"/>
    <property type="project" value="UniProtKB-KW"/>
</dbReference>
<keyword evidence="3 5" id="KW-0560">Oxidoreductase</keyword>
<organism evidence="6 7">
    <name type="scientific">Roseburia hominis</name>
    <dbReference type="NCBI Taxonomy" id="301301"/>
    <lineage>
        <taxon>Bacteria</taxon>
        <taxon>Bacillati</taxon>
        <taxon>Bacillota</taxon>
        <taxon>Clostridia</taxon>
        <taxon>Lachnospirales</taxon>
        <taxon>Lachnospiraceae</taxon>
        <taxon>Roseburia</taxon>
    </lineage>
</organism>
<dbReference type="FunFam" id="3.40.30.10:FF:000010">
    <property type="entry name" value="Glutathione peroxidase"/>
    <property type="match status" value="1"/>
</dbReference>
<dbReference type="InterPro" id="IPR029759">
    <property type="entry name" value="GPX_AS"/>
</dbReference>
<name>A0A395VAC6_9FIRM</name>
<dbReference type="Pfam" id="PF00255">
    <property type="entry name" value="GSHPx"/>
    <property type="match status" value="1"/>
</dbReference>
<dbReference type="InterPro" id="IPR000889">
    <property type="entry name" value="Glutathione_peroxidase"/>
</dbReference>
<accession>A0A395VAC6</accession>
<dbReference type="EMBL" id="QRVL01000004">
    <property type="protein sequence ID" value="RGS41082.1"/>
    <property type="molecule type" value="Genomic_DNA"/>
</dbReference>
<proteinExistence type="inferred from homology"/>
<evidence type="ECO:0000256" key="4">
    <source>
        <dbReference type="PIRSR" id="PIRSR000303-1"/>
    </source>
</evidence>
<reference evidence="6 7" key="1">
    <citation type="submission" date="2018-08" db="EMBL/GenBank/DDBJ databases">
        <title>A genome reference for cultivated species of the human gut microbiota.</title>
        <authorList>
            <person name="Zou Y."/>
            <person name="Xue W."/>
            <person name="Luo G."/>
        </authorList>
    </citation>
    <scope>NUCLEOTIDE SEQUENCE [LARGE SCALE GENOMIC DNA]</scope>
    <source>
        <strain evidence="6 7">AF22-12AC</strain>
    </source>
</reference>
<gene>
    <name evidence="6" type="ORF">DWX93_07735</name>
</gene>
<evidence type="ECO:0000256" key="5">
    <source>
        <dbReference type="RuleBase" id="RU000499"/>
    </source>
</evidence>
<dbReference type="PRINTS" id="PR01011">
    <property type="entry name" value="GLUTPROXDASE"/>
</dbReference>
<evidence type="ECO:0000256" key="3">
    <source>
        <dbReference type="ARBA" id="ARBA00023002"/>
    </source>
</evidence>
<dbReference type="PROSITE" id="PS00460">
    <property type="entry name" value="GLUTATHIONE_PEROXID_1"/>
    <property type="match status" value="1"/>
</dbReference>
<evidence type="ECO:0000256" key="2">
    <source>
        <dbReference type="ARBA" id="ARBA00022559"/>
    </source>
</evidence>
<dbReference type="RefSeq" id="WP_118097206.1">
    <property type="nucleotide sequence ID" value="NZ_QRVL01000004.1"/>
</dbReference>
<evidence type="ECO:0000256" key="1">
    <source>
        <dbReference type="ARBA" id="ARBA00006926"/>
    </source>
</evidence>
<comment type="similarity">
    <text evidence="1 5">Belongs to the glutathione peroxidase family.</text>
</comment>